<dbReference type="PANTHER" id="PTHR33577">
    <property type="entry name" value="STERIGMATOCYSTIN BIOSYNTHESIS PEROXIDASE STCC-RELATED"/>
    <property type="match status" value="1"/>
</dbReference>
<dbReference type="GO" id="GO:0046872">
    <property type="term" value="F:metal ion binding"/>
    <property type="evidence" value="ECO:0007669"/>
    <property type="project" value="UniProtKB-KW"/>
</dbReference>
<dbReference type="GO" id="GO:0004601">
    <property type="term" value="F:peroxidase activity"/>
    <property type="evidence" value="ECO:0007669"/>
    <property type="project" value="UniProtKB-KW"/>
</dbReference>
<evidence type="ECO:0000256" key="4">
    <source>
        <dbReference type="ARBA" id="ARBA00022723"/>
    </source>
</evidence>
<reference evidence="10 11" key="1">
    <citation type="journal article" name="Sci. Rep.">
        <title>Telomere-to-telomere assembled and centromere annotated genomes of the two main subspecies of the button mushroom Agaricus bisporus reveal especially polymorphic chromosome ends.</title>
        <authorList>
            <person name="Sonnenberg A.S.M."/>
            <person name="Sedaghat-Telgerd N."/>
            <person name="Lavrijssen B."/>
            <person name="Ohm R.A."/>
            <person name="Hendrickx P.M."/>
            <person name="Scholtmeijer K."/>
            <person name="Baars J.J.P."/>
            <person name="van Peer A."/>
        </authorList>
    </citation>
    <scope>NUCLEOTIDE SEQUENCE [LARGE SCALE GENOMIC DNA]</scope>
    <source>
        <strain evidence="10 11">H119_p4</strain>
    </source>
</reference>
<dbReference type="AlphaFoldDB" id="A0A8H7F9W2"/>
<evidence type="ECO:0000256" key="6">
    <source>
        <dbReference type="ARBA" id="ARBA00023004"/>
    </source>
</evidence>
<dbReference type="Gene3D" id="1.10.489.10">
    <property type="entry name" value="Chloroperoxidase-like"/>
    <property type="match status" value="1"/>
</dbReference>
<comment type="similarity">
    <text evidence="7">Belongs to the chloroperoxidase family.</text>
</comment>
<evidence type="ECO:0000256" key="2">
    <source>
        <dbReference type="ARBA" id="ARBA00022559"/>
    </source>
</evidence>
<evidence type="ECO:0000256" key="3">
    <source>
        <dbReference type="ARBA" id="ARBA00022617"/>
    </source>
</evidence>
<evidence type="ECO:0000256" key="1">
    <source>
        <dbReference type="ARBA" id="ARBA00001970"/>
    </source>
</evidence>
<evidence type="ECO:0000313" key="10">
    <source>
        <dbReference type="EMBL" id="KAF7783410.1"/>
    </source>
</evidence>
<name>A0A8H7F9W2_AGABI</name>
<feature type="region of interest" description="Disordered" evidence="8">
    <location>
        <begin position="542"/>
        <end position="567"/>
    </location>
</feature>
<keyword evidence="2" id="KW-0575">Peroxidase</keyword>
<dbReference type="PANTHER" id="PTHR33577:SF16">
    <property type="entry name" value="HEME HALOPEROXIDASE FAMILY PROFILE DOMAIN-CONTAINING PROTEIN"/>
    <property type="match status" value="1"/>
</dbReference>
<feature type="domain" description="Heme haloperoxidase family profile" evidence="9">
    <location>
        <begin position="188"/>
        <end position="417"/>
    </location>
</feature>
<accession>A0A8H7F9W2</accession>
<keyword evidence="4" id="KW-0479">Metal-binding</keyword>
<keyword evidence="3" id="KW-0349">Heme</keyword>
<dbReference type="InterPro" id="IPR036851">
    <property type="entry name" value="Chloroperoxidase-like_sf"/>
</dbReference>
<protein>
    <recommendedName>
        <fullName evidence="9">Heme haloperoxidase family profile domain-containing protein</fullName>
    </recommendedName>
</protein>
<gene>
    <name evidence="10" type="ORF">Agabi119p4_1434</name>
</gene>
<evidence type="ECO:0000256" key="8">
    <source>
        <dbReference type="SAM" id="MobiDB-lite"/>
    </source>
</evidence>
<comment type="cofactor">
    <cofactor evidence="1">
        <name>heme b</name>
        <dbReference type="ChEBI" id="CHEBI:60344"/>
    </cofactor>
</comment>
<keyword evidence="5" id="KW-0560">Oxidoreductase</keyword>
<sequence>MLFRLYHYPLLGSIDPYSSSESKMAVDNSSEFECMKISRCRMHQPARSRTEQRHIDDISHKRSRQNLRVRARLRLIRKYMPCQSITEVIKWPRGRYHLTLQKPSAGYVRRWPIRMRELCFRKPLQSPIAIKACQARAAPVTAFPAHVSLAGLSREELDMAMSGFGPYSTPPPPPGPLEFGGTKLVNDAEHPFMAPKDTDIRGPCPALNTLANHGYINRNGIDTPSNIVRAAMEGFNMHNNLAKFTCYSAFVVNGNMVTDLLSIGEKSAKTGPDPPQPAIVGGLNTHNVFEGDSSMTRADFYDNGDVESFNETLFQGFIEYSYRFGGGRYNLTAAGEYRLKRTLDGIQNNPTFTIASPRLFSAYSESVNPINLWVDGRQDDGQLRLDHARSFFEAARFPDDFHRPARPMTADNEEVVLAAHPIEPGGNINGVNTYTVDPNSPRLPDKCSIYEHHVNYTLRTLYPNPTGNLLDAIRANVHYFYTSVQERGCTEIYPYGRVEDGENNAYYASPDFPEVDLPDYGTFPYPPVDLPEYCDTPAPAAVEAAPETAAEAAPESAVEAAPEALAT</sequence>
<dbReference type="SUPFAM" id="SSF47571">
    <property type="entry name" value="Cloroperoxidase"/>
    <property type="match status" value="1"/>
</dbReference>
<comment type="caution">
    <text evidence="10">The sequence shown here is derived from an EMBL/GenBank/DDBJ whole genome shotgun (WGS) entry which is preliminary data.</text>
</comment>
<dbReference type="Proteomes" id="UP000629468">
    <property type="component" value="Unassembled WGS sequence"/>
</dbReference>
<dbReference type="EMBL" id="JABXXO010000002">
    <property type="protein sequence ID" value="KAF7783410.1"/>
    <property type="molecule type" value="Genomic_DNA"/>
</dbReference>
<organism evidence="10 11">
    <name type="scientific">Agaricus bisporus var. burnettii</name>
    <dbReference type="NCBI Taxonomy" id="192524"/>
    <lineage>
        <taxon>Eukaryota</taxon>
        <taxon>Fungi</taxon>
        <taxon>Dikarya</taxon>
        <taxon>Basidiomycota</taxon>
        <taxon>Agaricomycotina</taxon>
        <taxon>Agaricomycetes</taxon>
        <taxon>Agaricomycetidae</taxon>
        <taxon>Agaricales</taxon>
        <taxon>Agaricineae</taxon>
        <taxon>Agaricaceae</taxon>
        <taxon>Agaricus</taxon>
    </lineage>
</organism>
<dbReference type="PROSITE" id="PS51405">
    <property type="entry name" value="HEME_HALOPEROXIDASE"/>
    <property type="match status" value="1"/>
</dbReference>
<proteinExistence type="inferred from homology"/>
<dbReference type="Pfam" id="PF01328">
    <property type="entry name" value="Peroxidase_2"/>
    <property type="match status" value="1"/>
</dbReference>
<dbReference type="InterPro" id="IPR000028">
    <property type="entry name" value="Chloroperoxidase"/>
</dbReference>
<evidence type="ECO:0000313" key="11">
    <source>
        <dbReference type="Proteomes" id="UP000629468"/>
    </source>
</evidence>
<evidence type="ECO:0000256" key="7">
    <source>
        <dbReference type="ARBA" id="ARBA00025795"/>
    </source>
</evidence>
<evidence type="ECO:0000256" key="5">
    <source>
        <dbReference type="ARBA" id="ARBA00023002"/>
    </source>
</evidence>
<keyword evidence="6" id="KW-0408">Iron</keyword>
<evidence type="ECO:0000259" key="9">
    <source>
        <dbReference type="PROSITE" id="PS51405"/>
    </source>
</evidence>